<evidence type="ECO:0000256" key="3">
    <source>
        <dbReference type="ARBA" id="ARBA00022692"/>
    </source>
</evidence>
<keyword evidence="3 8" id="KW-0812">Transmembrane</keyword>
<evidence type="ECO:0000313" key="10">
    <source>
        <dbReference type="Proteomes" id="UP000076584"/>
    </source>
</evidence>
<feature type="non-terminal residue" evidence="9">
    <location>
        <position position="1"/>
    </location>
</feature>
<dbReference type="Gene3D" id="1.20.1080.10">
    <property type="entry name" value="Glycerol uptake facilitator protein"/>
    <property type="match status" value="1"/>
</dbReference>
<accession>A0A166Q3C1</accession>
<dbReference type="EMBL" id="LFIW01002536">
    <property type="protein sequence ID" value="KZL67469.1"/>
    <property type="molecule type" value="Genomic_DNA"/>
</dbReference>
<feature type="transmembrane region" description="Helical" evidence="8">
    <location>
        <begin position="217"/>
        <end position="235"/>
    </location>
</feature>
<feature type="transmembrane region" description="Helical" evidence="8">
    <location>
        <begin position="117"/>
        <end position="142"/>
    </location>
</feature>
<dbReference type="InterPro" id="IPR023271">
    <property type="entry name" value="Aquaporin-like"/>
</dbReference>
<evidence type="ECO:0000256" key="6">
    <source>
        <dbReference type="ARBA" id="ARBA00049660"/>
    </source>
</evidence>
<gene>
    <name evidence="9" type="ORF">CI238_01038</name>
</gene>
<evidence type="ECO:0000256" key="5">
    <source>
        <dbReference type="ARBA" id="ARBA00023136"/>
    </source>
</evidence>
<comment type="caution">
    <text evidence="9">The sequence shown here is derived from an EMBL/GenBank/DDBJ whole genome shotgun (WGS) entry which is preliminary data.</text>
</comment>
<sequence>LRIKATLLSHKNSYPPDVIPKAIPVNQYDQFIMSPTQPDMDHSHDERRPQVSLEKVDAHSPPETCHLITQSGIAKAKLPWTDLIIKSLFGGIFISLGSLFDILIAGGAPGLRASNPAIATMLAGFTFPIGFVLIILTNVELVTSNMAVMMYSTLQRKTTWYDLARNWITCYIFNLAGCLLFAGILAWWSDTLESDAQSAYAVTQAERRVNINWASNFTRGIGCNWLVGLAVYMATSGKDNLSKILGIWIPVWTFVCLGYQHSVANFFLVPIGMFYGTNFGVGKFIYQSVIPVTLGNIVGGAGMTGVILWFLYGRNDTLATKTSQAQTGEKKAHDKGSNLGFRHTVGEGASDETVAGNGQHNGTGLRRGGSDMV</sequence>
<dbReference type="PANTHER" id="PTHR30520">
    <property type="entry name" value="FORMATE TRANSPORTER-RELATED"/>
    <property type="match status" value="1"/>
</dbReference>
<feature type="region of interest" description="Disordered" evidence="7">
    <location>
        <begin position="350"/>
        <end position="373"/>
    </location>
</feature>
<comment type="similarity">
    <text evidence="6">Belongs to the FNT transporter (TC 1.A.16) family.</text>
</comment>
<dbReference type="InterPro" id="IPR000292">
    <property type="entry name" value="For/NO2_transpt"/>
</dbReference>
<keyword evidence="2" id="KW-0813">Transport</keyword>
<dbReference type="AlphaFoldDB" id="A0A166Q3C1"/>
<comment type="subcellular location">
    <subcellularLocation>
        <location evidence="1">Membrane</location>
        <topology evidence="1">Multi-pass membrane protein</topology>
    </subcellularLocation>
</comment>
<keyword evidence="10" id="KW-1185">Reference proteome</keyword>
<dbReference type="STRING" id="1573173.A0A166Q3C1"/>
<reference evidence="9 10" key="1">
    <citation type="submission" date="2015-06" db="EMBL/GenBank/DDBJ databases">
        <title>Survival trade-offs in plant roots during colonization by closely related pathogenic and mutualistic fungi.</title>
        <authorList>
            <person name="Hacquard S."/>
            <person name="Kracher B."/>
            <person name="Hiruma K."/>
            <person name="Weinman A."/>
            <person name="Muench P."/>
            <person name="Garrido Oter R."/>
            <person name="Ver Loren van Themaat E."/>
            <person name="Dallerey J.-F."/>
            <person name="Damm U."/>
            <person name="Henrissat B."/>
            <person name="Lespinet O."/>
            <person name="Thon M."/>
            <person name="Kemen E."/>
            <person name="McHardy A.C."/>
            <person name="Schulze-Lefert P."/>
            <person name="O'Connell R.J."/>
        </authorList>
    </citation>
    <scope>NUCLEOTIDE SEQUENCE [LARGE SCALE GENOMIC DNA]</scope>
    <source>
        <strain evidence="9 10">MAFF 238704</strain>
    </source>
</reference>
<dbReference type="GO" id="GO:0005886">
    <property type="term" value="C:plasma membrane"/>
    <property type="evidence" value="ECO:0007669"/>
    <property type="project" value="TreeGrafter"/>
</dbReference>
<feature type="transmembrane region" description="Helical" evidence="8">
    <location>
        <begin position="163"/>
        <end position="188"/>
    </location>
</feature>
<name>A0A166Q3C1_COLIC</name>
<feature type="transmembrane region" description="Helical" evidence="8">
    <location>
        <begin position="289"/>
        <end position="312"/>
    </location>
</feature>
<feature type="transmembrane region" description="Helical" evidence="8">
    <location>
        <begin position="247"/>
        <end position="269"/>
    </location>
</feature>
<evidence type="ECO:0000256" key="1">
    <source>
        <dbReference type="ARBA" id="ARBA00004141"/>
    </source>
</evidence>
<evidence type="ECO:0000256" key="4">
    <source>
        <dbReference type="ARBA" id="ARBA00022989"/>
    </source>
</evidence>
<evidence type="ECO:0000256" key="7">
    <source>
        <dbReference type="SAM" id="MobiDB-lite"/>
    </source>
</evidence>
<dbReference type="GO" id="GO:0015707">
    <property type="term" value="P:nitrite transport"/>
    <property type="evidence" value="ECO:0007669"/>
    <property type="project" value="TreeGrafter"/>
</dbReference>
<dbReference type="FunFam" id="1.20.1080.10:FF:000011">
    <property type="entry name" value="Formate family transporter"/>
    <property type="match status" value="1"/>
</dbReference>
<keyword evidence="5 8" id="KW-0472">Membrane</keyword>
<feature type="transmembrane region" description="Helical" evidence="8">
    <location>
        <begin position="83"/>
        <end position="105"/>
    </location>
</feature>
<organism evidence="9 10">
    <name type="scientific">Colletotrichum incanum</name>
    <name type="common">Soybean anthracnose fungus</name>
    <dbReference type="NCBI Taxonomy" id="1573173"/>
    <lineage>
        <taxon>Eukaryota</taxon>
        <taxon>Fungi</taxon>
        <taxon>Dikarya</taxon>
        <taxon>Ascomycota</taxon>
        <taxon>Pezizomycotina</taxon>
        <taxon>Sordariomycetes</taxon>
        <taxon>Hypocreomycetidae</taxon>
        <taxon>Glomerellales</taxon>
        <taxon>Glomerellaceae</taxon>
        <taxon>Colletotrichum</taxon>
        <taxon>Colletotrichum spaethianum species complex</taxon>
    </lineage>
</organism>
<evidence type="ECO:0000313" key="9">
    <source>
        <dbReference type="EMBL" id="KZL67469.1"/>
    </source>
</evidence>
<protein>
    <submittedName>
        <fullName evidence="9">Formate nitrite</fullName>
    </submittedName>
</protein>
<proteinExistence type="inferred from homology"/>
<dbReference type="Proteomes" id="UP000076584">
    <property type="component" value="Unassembled WGS sequence"/>
</dbReference>
<dbReference type="Pfam" id="PF01226">
    <property type="entry name" value="Form_Nir_trans"/>
    <property type="match status" value="1"/>
</dbReference>
<dbReference type="PANTHER" id="PTHR30520:SF6">
    <property type="entry name" value="FORMATE_NITRATE FAMILY TRANSPORTER (EUROFUNG)"/>
    <property type="match status" value="1"/>
</dbReference>
<evidence type="ECO:0000256" key="8">
    <source>
        <dbReference type="SAM" id="Phobius"/>
    </source>
</evidence>
<dbReference type="GO" id="GO:0015513">
    <property type="term" value="F:high-affinity secondary active nitrite transmembrane transporter activity"/>
    <property type="evidence" value="ECO:0007669"/>
    <property type="project" value="TreeGrafter"/>
</dbReference>
<keyword evidence="4 8" id="KW-1133">Transmembrane helix</keyword>
<evidence type="ECO:0000256" key="2">
    <source>
        <dbReference type="ARBA" id="ARBA00022448"/>
    </source>
</evidence>